<dbReference type="Gene3D" id="2.60.40.2310">
    <property type="match status" value="1"/>
</dbReference>
<evidence type="ECO:0000256" key="11">
    <source>
        <dbReference type="SAM" id="SignalP"/>
    </source>
</evidence>
<evidence type="ECO:0000313" key="16">
    <source>
        <dbReference type="Proteomes" id="UP000595140"/>
    </source>
</evidence>
<evidence type="ECO:0000259" key="12">
    <source>
        <dbReference type="Pfam" id="PF00082"/>
    </source>
</evidence>
<evidence type="ECO:0000256" key="5">
    <source>
        <dbReference type="ARBA" id="ARBA00022729"/>
    </source>
</evidence>
<comment type="subcellular location">
    <subcellularLocation>
        <location evidence="1">Secreted</location>
    </subcellularLocation>
</comment>
<evidence type="ECO:0000256" key="2">
    <source>
        <dbReference type="ARBA" id="ARBA00011073"/>
    </source>
</evidence>
<evidence type="ECO:0000256" key="10">
    <source>
        <dbReference type="PROSITE-ProRule" id="PRU01240"/>
    </source>
</evidence>
<dbReference type="InterPro" id="IPR034197">
    <property type="entry name" value="Peptidases_S8_3"/>
</dbReference>
<evidence type="ECO:0000256" key="4">
    <source>
        <dbReference type="ARBA" id="ARBA00022670"/>
    </source>
</evidence>
<dbReference type="Gene3D" id="3.30.70.80">
    <property type="entry name" value="Peptidase S8 propeptide/proteinase inhibitor I9"/>
    <property type="match status" value="1"/>
</dbReference>
<dbReference type="InterPro" id="IPR041469">
    <property type="entry name" value="Subtilisin-like_FN3"/>
</dbReference>
<evidence type="ECO:0000256" key="9">
    <source>
        <dbReference type="PIRSR" id="PIRSR615500-1"/>
    </source>
</evidence>
<gene>
    <name evidence="15" type="ORF">CCAM_LOCUS43274</name>
</gene>
<evidence type="ECO:0008006" key="17">
    <source>
        <dbReference type="Google" id="ProtNLM"/>
    </source>
</evidence>
<dbReference type="InterPro" id="IPR045051">
    <property type="entry name" value="SBT"/>
</dbReference>
<evidence type="ECO:0000256" key="8">
    <source>
        <dbReference type="ARBA" id="ARBA00023180"/>
    </source>
</evidence>
<dbReference type="InterPro" id="IPR036852">
    <property type="entry name" value="Peptidase_S8/S53_dom_sf"/>
</dbReference>
<dbReference type="Pfam" id="PF05922">
    <property type="entry name" value="Inhibitor_I9"/>
    <property type="match status" value="1"/>
</dbReference>
<dbReference type="PANTHER" id="PTHR10795">
    <property type="entry name" value="PROPROTEIN CONVERTASE SUBTILISIN/KEXIN"/>
    <property type="match status" value="1"/>
</dbReference>
<dbReference type="Pfam" id="PF00082">
    <property type="entry name" value="Peptidase_S8"/>
    <property type="match status" value="1"/>
</dbReference>
<dbReference type="CDD" id="cd02120">
    <property type="entry name" value="PA_subtilisin_like"/>
    <property type="match status" value="1"/>
</dbReference>
<keyword evidence="5 11" id="KW-0732">Signal</keyword>
<dbReference type="InterPro" id="IPR037045">
    <property type="entry name" value="S8pro/Inhibitor_I9_sf"/>
</dbReference>
<feature type="domain" description="Subtilisin-like protease fibronectin type-III" evidence="14">
    <location>
        <begin position="659"/>
        <end position="770"/>
    </location>
</feature>
<feature type="active site" description="Charge relay system" evidence="9 10">
    <location>
        <position position="150"/>
    </location>
</feature>
<dbReference type="PROSITE" id="PS51892">
    <property type="entry name" value="SUBTILASE"/>
    <property type="match status" value="1"/>
</dbReference>
<feature type="active site" description="Charge relay system" evidence="9 10">
    <location>
        <position position="547"/>
    </location>
</feature>
<evidence type="ECO:0000256" key="3">
    <source>
        <dbReference type="ARBA" id="ARBA00022525"/>
    </source>
</evidence>
<dbReference type="GO" id="GO:0005576">
    <property type="term" value="C:extracellular region"/>
    <property type="evidence" value="ECO:0007669"/>
    <property type="project" value="UniProtKB-SubCell"/>
</dbReference>
<reference evidence="15 16" key="1">
    <citation type="submission" date="2018-04" db="EMBL/GenBank/DDBJ databases">
        <authorList>
            <person name="Vogel A."/>
        </authorList>
    </citation>
    <scope>NUCLEOTIDE SEQUENCE [LARGE SCALE GENOMIC DNA]</scope>
</reference>
<dbReference type="Gene3D" id="3.40.50.200">
    <property type="entry name" value="Peptidase S8/S53 domain"/>
    <property type="match status" value="1"/>
</dbReference>
<feature type="signal peptide" evidence="11">
    <location>
        <begin position="1"/>
        <end position="23"/>
    </location>
</feature>
<keyword evidence="3" id="KW-0964">Secreted</keyword>
<dbReference type="Proteomes" id="UP000595140">
    <property type="component" value="Unassembled WGS sequence"/>
</dbReference>
<evidence type="ECO:0000256" key="1">
    <source>
        <dbReference type="ARBA" id="ARBA00004613"/>
    </source>
</evidence>
<dbReference type="EMBL" id="OOIL02006764">
    <property type="protein sequence ID" value="VFR01499.1"/>
    <property type="molecule type" value="Genomic_DNA"/>
</dbReference>
<keyword evidence="7 10" id="KW-0720">Serine protease</keyword>
<keyword evidence="6 10" id="KW-0378">Hydrolase</keyword>
<feature type="domain" description="Peptidase S8/S53" evidence="12">
    <location>
        <begin position="141"/>
        <end position="583"/>
    </location>
</feature>
<dbReference type="InterPro" id="IPR023828">
    <property type="entry name" value="Peptidase_S8_Ser-AS"/>
</dbReference>
<evidence type="ECO:0000313" key="15">
    <source>
        <dbReference type="EMBL" id="VFR01499.1"/>
    </source>
</evidence>
<sequence length="777" mass="83234">MGLPKATLLVLFLPFLWFQTCTPTPEKSKAYIVHMDTSQMPTNMASHHHWYNSLVNSAKLLNTQGPDQMTTSRPAPLLYTYNHVLDGFSAVLSPEELALLKTTPGFMSAYPDAGVTLHTTRTTDFLSLNPKTGLWPASEHGNDVIIGVIDTGVWPESPSFGDDGMPDEIPKRWNGTCAEGEQFSSLLCNKKLIGVRYFNKGVMAANPNTTIYMNSGRDDSGHGSHTSATAAGNYVQDASFFGYAPGTAKGVAPRARLAMYKVMWGEVGYTSDVLAGMDMAVSDGVDVISISLGGTSFIPVYEDAVAIASFGAMEKGILVSAAAGNEGPAPLGSLSNGFPWVLTTAAGSVDRSYAGTLRMGNGKTITGWTTYPVTAIIDELPLVYNKTISACTSTRLLSDFIGSMVVCKTENYNSFLDQCSVLAKSEVGAAIFVIDDDPDVFESPGFPYPGIMISKKHSRGVIEYARNVTNAYASIQFQETMLGVKAHPVVASYSSRGPSPSSPGILKPDLMAPGTLVLAAWTPKTSASYISPDIDLSSPFNLISGTSIACPHSSGIAALLKGAHPDWSPAAIRSAMITTANPNDNTNAPIKDPAVKYSIASPLSMGGGQVDPNRALDPGLIYDATTLDYVNFLCSMNFTLNQIRTITRSKYNCSNPSSDLNYPSFILLYALNKNGTAASATATNVTRMFKRTVTSVGDDPETYVVDDSQLPRSFEVSFNTRTLSFMNKYETAEYALTLTYKGSKKGEVEFGSVAWVGDSGKHKVRSPVVVAPMINIH</sequence>
<accession>A0A484NME2</accession>
<evidence type="ECO:0000259" key="13">
    <source>
        <dbReference type="Pfam" id="PF05922"/>
    </source>
</evidence>
<keyword evidence="8" id="KW-0325">Glycoprotein</keyword>
<feature type="domain" description="Inhibitor I9" evidence="13">
    <location>
        <begin position="31"/>
        <end position="118"/>
    </location>
</feature>
<dbReference type="OrthoDB" id="206201at2759"/>
<organism evidence="15 16">
    <name type="scientific">Cuscuta campestris</name>
    <dbReference type="NCBI Taxonomy" id="132261"/>
    <lineage>
        <taxon>Eukaryota</taxon>
        <taxon>Viridiplantae</taxon>
        <taxon>Streptophyta</taxon>
        <taxon>Embryophyta</taxon>
        <taxon>Tracheophyta</taxon>
        <taxon>Spermatophyta</taxon>
        <taxon>Magnoliopsida</taxon>
        <taxon>eudicotyledons</taxon>
        <taxon>Gunneridae</taxon>
        <taxon>Pentapetalae</taxon>
        <taxon>asterids</taxon>
        <taxon>lamiids</taxon>
        <taxon>Solanales</taxon>
        <taxon>Convolvulaceae</taxon>
        <taxon>Cuscuteae</taxon>
        <taxon>Cuscuta</taxon>
        <taxon>Cuscuta subgen. Grammica</taxon>
        <taxon>Cuscuta sect. Cleistogrammica</taxon>
    </lineage>
</organism>
<dbReference type="FunFam" id="3.40.50.200:FF:000006">
    <property type="entry name" value="Subtilisin-like protease SBT1.5"/>
    <property type="match status" value="1"/>
</dbReference>
<dbReference type="PROSITE" id="PS00138">
    <property type="entry name" value="SUBTILASE_SER"/>
    <property type="match status" value="1"/>
</dbReference>
<dbReference type="InterPro" id="IPR015500">
    <property type="entry name" value="Peptidase_S8_subtilisin-rel"/>
</dbReference>
<dbReference type="SUPFAM" id="SSF52743">
    <property type="entry name" value="Subtilisin-like"/>
    <property type="match status" value="1"/>
</dbReference>
<comment type="similarity">
    <text evidence="2 10">Belongs to the peptidase S8 family.</text>
</comment>
<protein>
    <recommendedName>
        <fullName evidence="17">Subtilisin-like protease fibronectin type-III domain-containing protein</fullName>
    </recommendedName>
</protein>
<dbReference type="CDD" id="cd04852">
    <property type="entry name" value="Peptidases_S8_3"/>
    <property type="match status" value="1"/>
</dbReference>
<dbReference type="GO" id="GO:0006508">
    <property type="term" value="P:proteolysis"/>
    <property type="evidence" value="ECO:0007669"/>
    <property type="project" value="UniProtKB-KW"/>
</dbReference>
<evidence type="ECO:0000256" key="7">
    <source>
        <dbReference type="ARBA" id="ARBA00022825"/>
    </source>
</evidence>
<feature type="active site" description="Charge relay system" evidence="9 10">
    <location>
        <position position="222"/>
    </location>
</feature>
<dbReference type="FunFam" id="3.30.70.80:FF:000003">
    <property type="entry name" value="Subtilisin-like protease SBT1.9"/>
    <property type="match status" value="1"/>
</dbReference>
<dbReference type="AlphaFoldDB" id="A0A484NME2"/>
<dbReference type="InterPro" id="IPR010259">
    <property type="entry name" value="S8pro/Inhibitor_I9"/>
</dbReference>
<dbReference type="GO" id="GO:0004252">
    <property type="term" value="F:serine-type endopeptidase activity"/>
    <property type="evidence" value="ECO:0007669"/>
    <property type="project" value="UniProtKB-UniRule"/>
</dbReference>
<evidence type="ECO:0000259" key="14">
    <source>
        <dbReference type="Pfam" id="PF17766"/>
    </source>
</evidence>
<feature type="chain" id="PRO_5019835246" description="Subtilisin-like protease fibronectin type-III domain-containing protein" evidence="11">
    <location>
        <begin position="24"/>
        <end position="777"/>
    </location>
</feature>
<dbReference type="Gene3D" id="3.50.30.30">
    <property type="match status" value="1"/>
</dbReference>
<evidence type="ECO:0000256" key="6">
    <source>
        <dbReference type="ARBA" id="ARBA00022801"/>
    </source>
</evidence>
<dbReference type="InterPro" id="IPR000209">
    <property type="entry name" value="Peptidase_S8/S53_dom"/>
</dbReference>
<proteinExistence type="inferred from homology"/>
<keyword evidence="16" id="KW-1185">Reference proteome</keyword>
<dbReference type="Pfam" id="PF17766">
    <property type="entry name" value="fn3_6"/>
    <property type="match status" value="1"/>
</dbReference>
<name>A0A484NME2_9ASTE</name>
<keyword evidence="4 10" id="KW-0645">Protease</keyword>
<dbReference type="PRINTS" id="PR00723">
    <property type="entry name" value="SUBTILISIN"/>
</dbReference>